<dbReference type="InterPro" id="IPR013766">
    <property type="entry name" value="Thioredoxin_domain"/>
</dbReference>
<dbReference type="Gene3D" id="3.40.30.10">
    <property type="entry name" value="Glutaredoxin"/>
    <property type="match status" value="1"/>
</dbReference>
<dbReference type="PIRSF" id="PIRSF000239">
    <property type="entry name" value="AHPC"/>
    <property type="match status" value="1"/>
</dbReference>
<evidence type="ECO:0000256" key="10">
    <source>
        <dbReference type="ARBA" id="ARBA00038489"/>
    </source>
</evidence>
<protein>
    <recommendedName>
        <fullName evidence="3">thioredoxin-dependent peroxiredoxin</fullName>
        <ecNumber evidence="3">1.11.1.24</ecNumber>
    </recommendedName>
    <alternativeName>
        <fullName evidence="11">Bacterioferritin comigratory protein</fullName>
    </alternativeName>
    <alternativeName>
        <fullName evidence="9">Thioredoxin peroxidase</fullName>
    </alternativeName>
</protein>
<evidence type="ECO:0000256" key="2">
    <source>
        <dbReference type="ARBA" id="ARBA00011245"/>
    </source>
</evidence>
<dbReference type="Proteomes" id="UP000609346">
    <property type="component" value="Unassembled WGS sequence"/>
</dbReference>
<keyword evidence="4 14" id="KW-0575">Peroxidase</keyword>
<evidence type="ECO:0000256" key="11">
    <source>
        <dbReference type="ARBA" id="ARBA00041373"/>
    </source>
</evidence>
<accession>A0ABR8MYQ6</accession>
<dbReference type="InterPro" id="IPR050924">
    <property type="entry name" value="Peroxiredoxin_BCP/PrxQ"/>
</dbReference>
<dbReference type="InterPro" id="IPR024706">
    <property type="entry name" value="Peroxiredoxin_AhpC-typ"/>
</dbReference>
<evidence type="ECO:0000256" key="5">
    <source>
        <dbReference type="ARBA" id="ARBA00022862"/>
    </source>
</evidence>
<evidence type="ECO:0000256" key="1">
    <source>
        <dbReference type="ARBA" id="ARBA00003330"/>
    </source>
</evidence>
<comment type="similarity">
    <text evidence="10">Belongs to the peroxiredoxin family. BCP/PrxQ subfamily.</text>
</comment>
<evidence type="ECO:0000313" key="15">
    <source>
        <dbReference type="Proteomes" id="UP000609346"/>
    </source>
</evidence>
<evidence type="ECO:0000256" key="7">
    <source>
        <dbReference type="ARBA" id="ARBA00023157"/>
    </source>
</evidence>
<reference evidence="14 15" key="1">
    <citation type="submission" date="2020-09" db="EMBL/GenBank/DDBJ databases">
        <title>Paenibacillus sp. strain PR3 16S rRNA gene Genome sequencing and assembly.</title>
        <authorList>
            <person name="Kim J."/>
        </authorList>
    </citation>
    <scope>NUCLEOTIDE SEQUENCE [LARGE SCALE GENOMIC DNA]</scope>
    <source>
        <strain evidence="14 15">PR3</strain>
    </source>
</reference>
<keyword evidence="5" id="KW-0049">Antioxidant</keyword>
<keyword evidence="7" id="KW-1015">Disulfide bond</keyword>
<proteinExistence type="inferred from homology"/>
<sequence>MGKKLKPVELGRKVASFTLEGSGGGSISLSDYIGKKVIIFFYPKDMTTACTQEACDFRDASEKLSAHNTVIIGISTDDVARHERFIAKYELPYVLLADPEHQVCEQFGVWQMKKLYGRDYMGIVRSTFLINEKGVLVEEWRNIRVKGHVDTVLAAIEAASKPKSKSKTK</sequence>
<dbReference type="EC" id="1.11.1.24" evidence="3"/>
<evidence type="ECO:0000313" key="14">
    <source>
        <dbReference type="EMBL" id="MBD3921072.1"/>
    </source>
</evidence>
<dbReference type="PANTHER" id="PTHR42801">
    <property type="entry name" value="THIOREDOXIN-DEPENDENT PEROXIDE REDUCTASE"/>
    <property type="match status" value="1"/>
</dbReference>
<dbReference type="NCBIfam" id="NF006960">
    <property type="entry name" value="PRK09437.1"/>
    <property type="match status" value="1"/>
</dbReference>
<evidence type="ECO:0000259" key="13">
    <source>
        <dbReference type="PROSITE" id="PS51352"/>
    </source>
</evidence>
<dbReference type="CDD" id="cd03017">
    <property type="entry name" value="PRX_BCP"/>
    <property type="match status" value="1"/>
</dbReference>
<comment type="caution">
    <text evidence="14">The sequence shown here is derived from an EMBL/GenBank/DDBJ whole genome shotgun (WGS) entry which is preliminary data.</text>
</comment>
<dbReference type="PROSITE" id="PS51352">
    <property type="entry name" value="THIOREDOXIN_2"/>
    <property type="match status" value="1"/>
</dbReference>
<feature type="domain" description="Thioredoxin" evidence="13">
    <location>
        <begin position="8"/>
        <end position="161"/>
    </location>
</feature>
<comment type="catalytic activity">
    <reaction evidence="12">
        <text>a hydroperoxide + [thioredoxin]-dithiol = an alcohol + [thioredoxin]-disulfide + H2O</text>
        <dbReference type="Rhea" id="RHEA:62620"/>
        <dbReference type="Rhea" id="RHEA-COMP:10698"/>
        <dbReference type="Rhea" id="RHEA-COMP:10700"/>
        <dbReference type="ChEBI" id="CHEBI:15377"/>
        <dbReference type="ChEBI" id="CHEBI:29950"/>
        <dbReference type="ChEBI" id="CHEBI:30879"/>
        <dbReference type="ChEBI" id="CHEBI:35924"/>
        <dbReference type="ChEBI" id="CHEBI:50058"/>
        <dbReference type="EC" id="1.11.1.24"/>
    </reaction>
</comment>
<organism evidence="14 15">
    <name type="scientific">Paenibacillus terricola</name>
    <dbReference type="NCBI Taxonomy" id="2763503"/>
    <lineage>
        <taxon>Bacteria</taxon>
        <taxon>Bacillati</taxon>
        <taxon>Bacillota</taxon>
        <taxon>Bacilli</taxon>
        <taxon>Bacillales</taxon>
        <taxon>Paenibacillaceae</taxon>
        <taxon>Paenibacillus</taxon>
    </lineage>
</organism>
<keyword evidence="6" id="KW-0560">Oxidoreductase</keyword>
<evidence type="ECO:0000256" key="4">
    <source>
        <dbReference type="ARBA" id="ARBA00022559"/>
    </source>
</evidence>
<dbReference type="InterPro" id="IPR000866">
    <property type="entry name" value="AhpC/TSA"/>
</dbReference>
<evidence type="ECO:0000256" key="8">
    <source>
        <dbReference type="ARBA" id="ARBA00023284"/>
    </source>
</evidence>
<keyword evidence="8" id="KW-0676">Redox-active center</keyword>
<gene>
    <name evidence="14" type="primary">bcp</name>
    <name evidence="14" type="ORF">H8B09_20060</name>
</gene>
<dbReference type="EMBL" id="JACXZA010000005">
    <property type="protein sequence ID" value="MBD3921072.1"/>
    <property type="molecule type" value="Genomic_DNA"/>
</dbReference>
<name>A0ABR8MYQ6_9BACL</name>
<dbReference type="PANTHER" id="PTHR42801:SF4">
    <property type="entry name" value="AHPC_TSA FAMILY PROTEIN"/>
    <property type="match status" value="1"/>
</dbReference>
<dbReference type="SUPFAM" id="SSF52833">
    <property type="entry name" value="Thioredoxin-like"/>
    <property type="match status" value="1"/>
</dbReference>
<dbReference type="InterPro" id="IPR036249">
    <property type="entry name" value="Thioredoxin-like_sf"/>
</dbReference>
<comment type="subunit">
    <text evidence="2">Monomer.</text>
</comment>
<dbReference type="RefSeq" id="WP_191205369.1">
    <property type="nucleotide sequence ID" value="NZ_JACXZA010000005.1"/>
</dbReference>
<evidence type="ECO:0000256" key="6">
    <source>
        <dbReference type="ARBA" id="ARBA00023002"/>
    </source>
</evidence>
<dbReference type="GO" id="GO:0004601">
    <property type="term" value="F:peroxidase activity"/>
    <property type="evidence" value="ECO:0007669"/>
    <property type="project" value="UniProtKB-KW"/>
</dbReference>
<comment type="function">
    <text evidence="1">Thiol-specific peroxidase that catalyzes the reduction of hydrogen peroxide and organic hydroperoxides to water and alcohols, respectively. Plays a role in cell protection against oxidative stress by detoxifying peroxides and as sensor of hydrogen peroxide-mediated signaling events.</text>
</comment>
<keyword evidence="15" id="KW-1185">Reference proteome</keyword>
<evidence type="ECO:0000256" key="9">
    <source>
        <dbReference type="ARBA" id="ARBA00032824"/>
    </source>
</evidence>
<evidence type="ECO:0000256" key="3">
    <source>
        <dbReference type="ARBA" id="ARBA00013017"/>
    </source>
</evidence>
<dbReference type="Pfam" id="PF00578">
    <property type="entry name" value="AhpC-TSA"/>
    <property type="match status" value="1"/>
</dbReference>
<evidence type="ECO:0000256" key="12">
    <source>
        <dbReference type="ARBA" id="ARBA00049091"/>
    </source>
</evidence>